<dbReference type="InterPro" id="IPR012173">
    <property type="entry name" value="Mpp10"/>
</dbReference>
<protein>
    <recommendedName>
        <fullName evidence="7">U3 small nucleolar ribonucleoprotein protein MPP10</fullName>
    </recommendedName>
</protein>
<keyword evidence="2 7" id="KW-0690">Ribosome biogenesis</keyword>
<feature type="compositionally biased region" description="Basic and acidic residues" evidence="8">
    <location>
        <begin position="341"/>
        <end position="357"/>
    </location>
</feature>
<feature type="region of interest" description="Disordered" evidence="8">
    <location>
        <begin position="435"/>
        <end position="458"/>
    </location>
</feature>
<comment type="similarity">
    <text evidence="6 7">Belongs to the MPP10 family.</text>
</comment>
<organism evidence="9 10">
    <name type="scientific">Mya arenaria</name>
    <name type="common">Soft-shell clam</name>
    <dbReference type="NCBI Taxonomy" id="6604"/>
    <lineage>
        <taxon>Eukaryota</taxon>
        <taxon>Metazoa</taxon>
        <taxon>Spiralia</taxon>
        <taxon>Lophotrochozoa</taxon>
        <taxon>Mollusca</taxon>
        <taxon>Bivalvia</taxon>
        <taxon>Autobranchia</taxon>
        <taxon>Heteroconchia</taxon>
        <taxon>Euheterodonta</taxon>
        <taxon>Imparidentia</taxon>
        <taxon>Neoheterodontei</taxon>
        <taxon>Myida</taxon>
        <taxon>Myoidea</taxon>
        <taxon>Myidae</taxon>
        <taxon>Mya</taxon>
    </lineage>
</organism>
<evidence type="ECO:0000313" key="10">
    <source>
        <dbReference type="Proteomes" id="UP001164746"/>
    </source>
</evidence>
<evidence type="ECO:0000256" key="2">
    <source>
        <dbReference type="ARBA" id="ARBA00022517"/>
    </source>
</evidence>
<sequence>MAAPMRHALKNTVEDIKSFLDTPEDFLSKKTTKADKFAIAAKGLYDTSHTAQDFTTNNSLPQLTVKGFDDEQIWQQLELENDVAISILLSHSARLLSSKTTCAFISARNKDESSGHQSASKNKLVHNNVKGKESLNRVGDQAAGGDLDNAGNDSDFDDDVDDFIKQTSDVDNDDEPFDKNDKFFDFTGDSDEDLEYGSLGQTGDLDKELFDKEESDESGEDSKNKTDTKNSSKTVTFKFEDGSDKQSTNRKGKSDQVSMLNIKKKKSVVDDAFFKLSDLEQFLDKEDRREEKRQRKEEKARSGRGGAEDDDSEEDGEEIDLFAEIDSEEEINSEDDDSDRDAEHGDLGREDGEKTGSDEEDEEDAAADVGDNGEESNTDVLATRHALQRNLLLDSDSDGEDALDILGGKKKQDLSSFEQRQEKLKKKMSELEERMLSEKPWQMTGEVTGGKRPENSLLQENLQFDYTTRLTPEITEETTKSLEDLIRQRIRDKAWDDVERKVKPKENPFEFKKRVTLDQEKSKLSLGQIYEQEYLKQQQAAPEVQIITNQPSIAMEEVAPVAVSDAKLLAPEEVKDKVQGEMKGASERTKTDRERERQRKKKEKRMKRREREQRERLIEKLNPGLGNKYSRDKALKDLEKDSKTQNSRVTLLKDDRKQKTGLTSSKSFFSQLQDEVKAGVRSKQAEKRKQTTLTKNANVKKFKL</sequence>
<evidence type="ECO:0000256" key="8">
    <source>
        <dbReference type="SAM" id="MobiDB-lite"/>
    </source>
</evidence>
<dbReference type="PANTHER" id="PTHR17039">
    <property type="entry name" value="U3 SMALL NUCLEOLAR RIBONUCLEOPROTEIN PROTEIN MPP10"/>
    <property type="match status" value="1"/>
</dbReference>
<proteinExistence type="inferred from homology"/>
<comment type="function">
    <text evidence="7">Involved in nucleolar processing of pre-18S ribosomal RNA.</text>
</comment>
<evidence type="ECO:0000256" key="7">
    <source>
        <dbReference type="PIRNR" id="PIRNR017300"/>
    </source>
</evidence>
<feature type="compositionally biased region" description="Basic and acidic residues" evidence="8">
    <location>
        <begin position="571"/>
        <end position="597"/>
    </location>
</feature>
<feature type="region of interest" description="Disordered" evidence="8">
    <location>
        <begin position="284"/>
        <end position="420"/>
    </location>
</feature>
<evidence type="ECO:0000256" key="1">
    <source>
        <dbReference type="ARBA" id="ARBA00004604"/>
    </source>
</evidence>
<feature type="compositionally biased region" description="Basic and acidic residues" evidence="8">
    <location>
        <begin position="609"/>
        <end position="619"/>
    </location>
</feature>
<evidence type="ECO:0000256" key="6">
    <source>
        <dbReference type="ARBA" id="ARBA00029455"/>
    </source>
</evidence>
<feature type="compositionally biased region" description="Basic residues" evidence="8">
    <location>
        <begin position="598"/>
        <end position="608"/>
    </location>
</feature>
<feature type="region of interest" description="Disordered" evidence="8">
    <location>
        <begin position="192"/>
        <end position="261"/>
    </location>
</feature>
<feature type="compositionally biased region" description="Acidic residues" evidence="8">
    <location>
        <begin position="358"/>
        <end position="377"/>
    </location>
</feature>
<evidence type="ECO:0000256" key="5">
    <source>
        <dbReference type="ARBA" id="ARBA00023274"/>
    </source>
</evidence>
<dbReference type="PIRSF" id="PIRSF017300">
    <property type="entry name" value="snoRNP_Mpp10"/>
    <property type="match status" value="1"/>
</dbReference>
<keyword evidence="3 7" id="KW-0698">rRNA processing</keyword>
<dbReference type="Proteomes" id="UP001164746">
    <property type="component" value="Chromosome 3"/>
</dbReference>
<feature type="compositionally biased region" description="Basic and acidic residues" evidence="8">
    <location>
        <begin position="629"/>
        <end position="643"/>
    </location>
</feature>
<gene>
    <name evidence="9" type="ORF">MAR_025365</name>
</gene>
<name>A0ABY7DTH2_MYAAR</name>
<evidence type="ECO:0000313" key="9">
    <source>
        <dbReference type="EMBL" id="WAR00993.1"/>
    </source>
</evidence>
<keyword evidence="10" id="KW-1185">Reference proteome</keyword>
<accession>A0ABY7DTH2</accession>
<feature type="compositionally biased region" description="Basic and acidic residues" evidence="8">
    <location>
        <begin position="284"/>
        <end position="301"/>
    </location>
</feature>
<feature type="region of interest" description="Disordered" evidence="8">
    <location>
        <begin position="110"/>
        <end position="161"/>
    </location>
</feature>
<reference evidence="9" key="1">
    <citation type="submission" date="2022-11" db="EMBL/GenBank/DDBJ databases">
        <title>Centuries of genome instability and evolution in soft-shell clam transmissible cancer (bioRxiv).</title>
        <authorList>
            <person name="Hart S.F.M."/>
            <person name="Yonemitsu M.A."/>
            <person name="Giersch R.M."/>
            <person name="Beal B.F."/>
            <person name="Arriagada G."/>
            <person name="Davis B.W."/>
            <person name="Ostrander E.A."/>
            <person name="Goff S.P."/>
            <person name="Metzger M.J."/>
        </authorList>
    </citation>
    <scope>NUCLEOTIDE SEQUENCE</scope>
    <source>
        <strain evidence="9">MELC-2E11</strain>
        <tissue evidence="9">Siphon/mantle</tissue>
    </source>
</reference>
<feature type="compositionally biased region" description="Basic and acidic residues" evidence="8">
    <location>
        <begin position="220"/>
        <end position="230"/>
    </location>
</feature>
<feature type="compositionally biased region" description="Polar residues" evidence="8">
    <location>
        <begin position="660"/>
        <end position="673"/>
    </location>
</feature>
<keyword evidence="4 7" id="KW-0539">Nucleus</keyword>
<comment type="subcellular location">
    <subcellularLocation>
        <location evidence="1 7">Nucleus</location>
        <location evidence="1 7">Nucleolus</location>
    </subcellularLocation>
</comment>
<feature type="region of interest" description="Disordered" evidence="8">
    <location>
        <begin position="571"/>
        <end position="704"/>
    </location>
</feature>
<feature type="compositionally biased region" description="Acidic residues" evidence="8">
    <location>
        <begin position="308"/>
        <end position="340"/>
    </location>
</feature>
<keyword evidence="5 7" id="KW-0687">Ribonucleoprotein</keyword>
<evidence type="ECO:0000256" key="4">
    <source>
        <dbReference type="ARBA" id="ARBA00023242"/>
    </source>
</evidence>
<dbReference type="PANTHER" id="PTHR17039:SF0">
    <property type="entry name" value="U3 SMALL NUCLEOLAR RIBONUCLEOPROTEIN PROTEIN MPP10"/>
    <property type="match status" value="1"/>
</dbReference>
<feature type="compositionally biased region" description="Basic and acidic residues" evidence="8">
    <location>
        <begin position="674"/>
        <end position="689"/>
    </location>
</feature>
<dbReference type="Pfam" id="PF04006">
    <property type="entry name" value="Mpp10"/>
    <property type="match status" value="2"/>
</dbReference>
<evidence type="ECO:0000256" key="3">
    <source>
        <dbReference type="ARBA" id="ARBA00022552"/>
    </source>
</evidence>
<dbReference type="EMBL" id="CP111014">
    <property type="protein sequence ID" value="WAR00993.1"/>
    <property type="molecule type" value="Genomic_DNA"/>
</dbReference>